<evidence type="ECO:0000256" key="2">
    <source>
        <dbReference type="ARBA" id="ARBA00022837"/>
    </source>
</evidence>
<dbReference type="InterPro" id="IPR018247">
    <property type="entry name" value="EF_Hand_1_Ca_BS"/>
</dbReference>
<dbReference type="OrthoDB" id="8961427at2759"/>
<dbReference type="GO" id="GO:0048471">
    <property type="term" value="C:perinuclear region of cytoplasm"/>
    <property type="evidence" value="ECO:0007669"/>
    <property type="project" value="TreeGrafter"/>
</dbReference>
<gene>
    <name evidence="4" type="primary">LOC114586722</name>
</gene>
<dbReference type="InterPro" id="IPR013787">
    <property type="entry name" value="S100_Ca-bd_sub"/>
</dbReference>
<dbReference type="PROSITE" id="PS50222">
    <property type="entry name" value="EF_HAND_2"/>
    <property type="match status" value="1"/>
</dbReference>
<dbReference type="GeneID" id="114586722"/>
<dbReference type="PANTHER" id="PTHR11639">
    <property type="entry name" value="S100 CALCIUM-BINDING PROTEIN"/>
    <property type="match status" value="1"/>
</dbReference>
<dbReference type="AlphaFoldDB" id="A0A670JEV5"/>
<dbReference type="PROSITE" id="PS00018">
    <property type="entry name" value="EF_HAND_1"/>
    <property type="match status" value="1"/>
</dbReference>
<dbReference type="InterPro" id="IPR034325">
    <property type="entry name" value="S-100_dom"/>
</dbReference>
<dbReference type="PANTHER" id="PTHR11639:SF76">
    <property type="entry name" value="PROTEIN S100-A16"/>
    <property type="match status" value="1"/>
</dbReference>
<sequence length="108" mass="12506">MAGNLSELEEALLTLVRNYDKYAEKSFFLRYFFGKQGKISKENFGKMLNEELSHVLSNTDSKTAAQEMFADMDLDEDGKMSFDEYWRLIGGIINQLLHVKQQVQERDG</sequence>
<dbReference type="CDD" id="cd00213">
    <property type="entry name" value="S-100"/>
    <property type="match status" value="1"/>
</dbReference>
<evidence type="ECO:0000259" key="3">
    <source>
        <dbReference type="PROSITE" id="PS50222"/>
    </source>
</evidence>
<dbReference type="InterPro" id="IPR011992">
    <property type="entry name" value="EF-hand-dom_pair"/>
</dbReference>
<organism evidence="4 5">
    <name type="scientific">Podarcis muralis</name>
    <name type="common">Wall lizard</name>
    <name type="synonym">Lacerta muralis</name>
    <dbReference type="NCBI Taxonomy" id="64176"/>
    <lineage>
        <taxon>Eukaryota</taxon>
        <taxon>Metazoa</taxon>
        <taxon>Chordata</taxon>
        <taxon>Craniata</taxon>
        <taxon>Vertebrata</taxon>
        <taxon>Euteleostomi</taxon>
        <taxon>Lepidosauria</taxon>
        <taxon>Squamata</taxon>
        <taxon>Bifurcata</taxon>
        <taxon>Unidentata</taxon>
        <taxon>Episquamata</taxon>
        <taxon>Laterata</taxon>
        <taxon>Lacertibaenia</taxon>
        <taxon>Lacertidae</taxon>
        <taxon>Podarcis</taxon>
    </lineage>
</organism>
<proteinExistence type="predicted"/>
<dbReference type="GO" id="GO:0005509">
    <property type="term" value="F:calcium ion binding"/>
    <property type="evidence" value="ECO:0007669"/>
    <property type="project" value="InterPro"/>
</dbReference>
<evidence type="ECO:0000313" key="5">
    <source>
        <dbReference type="Proteomes" id="UP000472272"/>
    </source>
</evidence>
<reference evidence="4" key="2">
    <citation type="submission" date="2025-08" db="UniProtKB">
        <authorList>
            <consortium name="Ensembl"/>
        </authorList>
    </citation>
    <scope>IDENTIFICATION</scope>
</reference>
<keyword evidence="5" id="KW-1185">Reference proteome</keyword>
<reference evidence="4" key="3">
    <citation type="submission" date="2025-09" db="UniProtKB">
        <authorList>
            <consortium name="Ensembl"/>
        </authorList>
    </citation>
    <scope>IDENTIFICATION</scope>
</reference>
<evidence type="ECO:0000313" key="4">
    <source>
        <dbReference type="Ensembl" id="ENSPMRP00000022630.1"/>
    </source>
</evidence>
<protein>
    <submittedName>
        <fullName evidence="4">Protein S100-A16-like</fullName>
    </submittedName>
</protein>
<dbReference type="Ensembl" id="ENSPMRT00000024050.1">
    <property type="protein sequence ID" value="ENSPMRP00000022630.1"/>
    <property type="gene ID" value="ENSPMRG00000014694.1"/>
</dbReference>
<dbReference type="SMART" id="SM01394">
    <property type="entry name" value="S_100"/>
    <property type="match status" value="1"/>
</dbReference>
<dbReference type="Gene3D" id="1.10.238.10">
    <property type="entry name" value="EF-hand"/>
    <property type="match status" value="1"/>
</dbReference>
<dbReference type="KEGG" id="pmua:114586722"/>
<dbReference type="RefSeq" id="XP_028566297.1">
    <property type="nucleotide sequence ID" value="XM_028710464.1"/>
</dbReference>
<dbReference type="GO" id="GO:0046914">
    <property type="term" value="F:transition metal ion binding"/>
    <property type="evidence" value="ECO:0007669"/>
    <property type="project" value="InterPro"/>
</dbReference>
<dbReference type="InterPro" id="IPR002048">
    <property type="entry name" value="EF_hand_dom"/>
</dbReference>
<reference evidence="4 5" key="1">
    <citation type="journal article" date="2019" name="Proc. Natl. Acad. Sci. U.S.A.">
        <title>Regulatory changes in pterin and carotenoid genes underlie balanced color polymorphisms in the wall lizard.</title>
        <authorList>
            <person name="Andrade P."/>
            <person name="Pinho C."/>
            <person name="Perez I de Lanuza G."/>
            <person name="Afonso S."/>
            <person name="Brejcha J."/>
            <person name="Rubin C.J."/>
            <person name="Wallerman O."/>
            <person name="Pereira P."/>
            <person name="Sabatino S.J."/>
            <person name="Bellati A."/>
            <person name="Pellitteri-Rosa D."/>
            <person name="Bosakova Z."/>
            <person name="Bunikis I."/>
            <person name="Carretero M.A."/>
            <person name="Feiner N."/>
            <person name="Marsik P."/>
            <person name="Pauperio F."/>
            <person name="Salvi D."/>
            <person name="Soler L."/>
            <person name="While G.M."/>
            <person name="Uller T."/>
            <person name="Font E."/>
            <person name="Andersson L."/>
            <person name="Carneiro M."/>
        </authorList>
    </citation>
    <scope>NUCLEOTIDE SEQUENCE</scope>
</reference>
<dbReference type="Proteomes" id="UP000472272">
    <property type="component" value="Chromosome 16"/>
</dbReference>
<feature type="domain" description="EF-hand" evidence="3">
    <location>
        <begin position="60"/>
        <end position="95"/>
    </location>
</feature>
<dbReference type="GO" id="GO:0005615">
    <property type="term" value="C:extracellular space"/>
    <property type="evidence" value="ECO:0007669"/>
    <property type="project" value="TreeGrafter"/>
</dbReference>
<dbReference type="SUPFAM" id="SSF47473">
    <property type="entry name" value="EF-hand"/>
    <property type="match status" value="1"/>
</dbReference>
<dbReference type="GO" id="GO:0048306">
    <property type="term" value="F:calcium-dependent protein binding"/>
    <property type="evidence" value="ECO:0007669"/>
    <property type="project" value="TreeGrafter"/>
</dbReference>
<keyword evidence="2" id="KW-0106">Calcium</keyword>
<name>A0A670JEV5_PODMU</name>
<dbReference type="OMA" id="DEYWRLI"/>
<dbReference type="RefSeq" id="XP_028566299.1">
    <property type="nucleotide sequence ID" value="XM_028710466.1"/>
</dbReference>
<accession>A0A670JEV5</accession>
<keyword evidence="1" id="KW-0479">Metal-binding</keyword>
<evidence type="ECO:0000256" key="1">
    <source>
        <dbReference type="ARBA" id="ARBA00022723"/>
    </source>
</evidence>